<keyword evidence="2" id="KW-1185">Reference proteome</keyword>
<sequence>MDASDAVAEPAFPVRNRIYARLINGMTTNFVWNLYLDHLLLIITQIGTVGTVVSARKDATFDGRTTFSTSVVVGKRDEAPLELAARQLVEALGELGHSKPVTLCLGIRDLSPAVVRELVGAVWEDNVFS</sequence>
<evidence type="ECO:0008006" key="3">
    <source>
        <dbReference type="Google" id="ProtNLM"/>
    </source>
</evidence>
<protein>
    <recommendedName>
        <fullName evidence="3">Proteasome assembly chaperone 3</fullName>
    </recommendedName>
</protein>
<evidence type="ECO:0000313" key="1">
    <source>
        <dbReference type="EMBL" id="GLI62051.1"/>
    </source>
</evidence>
<dbReference type="PANTHER" id="PTHR31051:SF1">
    <property type="entry name" value="PROTEASOME ASSEMBLY CHAPERONE 3"/>
    <property type="match status" value="1"/>
</dbReference>
<dbReference type="InterPro" id="IPR018788">
    <property type="entry name" value="Proteasome_assmbl_chp_3"/>
</dbReference>
<proteinExistence type="predicted"/>
<dbReference type="PANTHER" id="PTHR31051">
    <property type="entry name" value="PROTEASOME ASSEMBLY CHAPERONE 3"/>
    <property type="match status" value="1"/>
</dbReference>
<dbReference type="Proteomes" id="UP001165090">
    <property type="component" value="Unassembled WGS sequence"/>
</dbReference>
<gene>
    <name evidence="1" type="ORF">VaNZ11_004479</name>
</gene>
<dbReference type="InterPro" id="IPR053720">
    <property type="entry name" value="Psm_Assembly_Chaperone"/>
</dbReference>
<organism evidence="1 2">
    <name type="scientific">Volvox africanus</name>
    <dbReference type="NCBI Taxonomy" id="51714"/>
    <lineage>
        <taxon>Eukaryota</taxon>
        <taxon>Viridiplantae</taxon>
        <taxon>Chlorophyta</taxon>
        <taxon>core chlorophytes</taxon>
        <taxon>Chlorophyceae</taxon>
        <taxon>CS clade</taxon>
        <taxon>Chlamydomonadales</taxon>
        <taxon>Volvocaceae</taxon>
        <taxon>Volvox</taxon>
    </lineage>
</organism>
<evidence type="ECO:0000313" key="2">
    <source>
        <dbReference type="Proteomes" id="UP001165090"/>
    </source>
</evidence>
<dbReference type="Pfam" id="PF10178">
    <property type="entry name" value="PAC3"/>
    <property type="match status" value="1"/>
</dbReference>
<accession>A0ABQ5RXA4</accession>
<comment type="caution">
    <text evidence="1">The sequence shown here is derived from an EMBL/GenBank/DDBJ whole genome shotgun (WGS) entry which is preliminary data.</text>
</comment>
<dbReference type="Gene3D" id="3.30.230.90">
    <property type="match status" value="1"/>
</dbReference>
<reference evidence="1 2" key="1">
    <citation type="journal article" date="2023" name="IScience">
        <title>Expanded male sex-determining region conserved during the evolution of homothallism in the green alga Volvox.</title>
        <authorList>
            <person name="Yamamoto K."/>
            <person name="Matsuzaki R."/>
            <person name="Mahakham W."/>
            <person name="Heman W."/>
            <person name="Sekimoto H."/>
            <person name="Kawachi M."/>
            <person name="Minakuchi Y."/>
            <person name="Toyoda A."/>
            <person name="Nozaki H."/>
        </authorList>
    </citation>
    <scope>NUCLEOTIDE SEQUENCE [LARGE SCALE GENOMIC DNA]</scope>
    <source>
        <strain evidence="1 2">NIES-4468</strain>
    </source>
</reference>
<dbReference type="EMBL" id="BSDZ01000011">
    <property type="protein sequence ID" value="GLI62051.1"/>
    <property type="molecule type" value="Genomic_DNA"/>
</dbReference>
<name>A0ABQ5RXA4_9CHLO</name>